<name>A0ABP1EW99_9FLAO</name>
<protein>
    <submittedName>
        <fullName evidence="1">Uncharacterized protein</fullName>
    </submittedName>
</protein>
<evidence type="ECO:0000313" key="1">
    <source>
        <dbReference type="EMBL" id="CAL2091278.1"/>
    </source>
</evidence>
<keyword evidence="2" id="KW-1185">Reference proteome</keyword>
<gene>
    <name evidence="1" type="ORF">T190607A01A_40180</name>
</gene>
<reference evidence="1 2" key="1">
    <citation type="submission" date="2024-05" db="EMBL/GenBank/DDBJ databases">
        <authorList>
            <person name="Duchaud E."/>
        </authorList>
    </citation>
    <scope>NUCLEOTIDE SEQUENCE [LARGE SCALE GENOMIC DNA]</scope>
    <source>
        <strain evidence="1">Ena-SAMPLE-TAB-13-05-2024-13:56:06:370-140302</strain>
    </source>
</reference>
<dbReference type="EMBL" id="CAXIXY010000006">
    <property type="protein sequence ID" value="CAL2091278.1"/>
    <property type="molecule type" value="Genomic_DNA"/>
</dbReference>
<dbReference type="RefSeq" id="WP_348713108.1">
    <property type="nucleotide sequence ID" value="NZ_CAXIXY010000006.1"/>
</dbReference>
<dbReference type="Proteomes" id="UP001497416">
    <property type="component" value="Unassembled WGS sequence"/>
</dbReference>
<proteinExistence type="predicted"/>
<comment type="caution">
    <text evidence="1">The sequence shown here is derived from an EMBL/GenBank/DDBJ whole genome shotgun (WGS) entry which is preliminary data.</text>
</comment>
<accession>A0ABP1EW99</accession>
<organism evidence="1 2">
    <name type="scientific">Tenacibaculum platacis</name>
    <dbReference type="NCBI Taxonomy" id="3137852"/>
    <lineage>
        <taxon>Bacteria</taxon>
        <taxon>Pseudomonadati</taxon>
        <taxon>Bacteroidota</taxon>
        <taxon>Flavobacteriia</taxon>
        <taxon>Flavobacteriales</taxon>
        <taxon>Flavobacteriaceae</taxon>
        <taxon>Tenacibaculum</taxon>
    </lineage>
</organism>
<sequence>MKLLKLVLIALVTVGIYSFTTVEKTKYKPIDKVEKLVQYDGCFSLIYNSRATSEQKRLARKWIEKSFSIALVNLNETTIINGKTQEKWDYVNIRDRADLQEDEDDKEDDWKIGYTYLSSYSMGCENSFTYLLN</sequence>
<evidence type="ECO:0000313" key="2">
    <source>
        <dbReference type="Proteomes" id="UP001497416"/>
    </source>
</evidence>